<evidence type="ECO:0000259" key="19">
    <source>
        <dbReference type="PROSITE" id="PS50172"/>
    </source>
</evidence>
<evidence type="ECO:0000256" key="11">
    <source>
        <dbReference type="ARBA" id="ARBA00022763"/>
    </source>
</evidence>
<feature type="compositionally biased region" description="Low complexity" evidence="18">
    <location>
        <begin position="344"/>
        <end position="358"/>
    </location>
</feature>
<feature type="compositionally biased region" description="Polar residues" evidence="18">
    <location>
        <begin position="269"/>
        <end position="290"/>
    </location>
</feature>
<name>A0AAE0MKY9_9PEZI</name>
<evidence type="ECO:0000256" key="6">
    <source>
        <dbReference type="ARBA" id="ARBA00022634"/>
    </source>
</evidence>
<dbReference type="Gene3D" id="1.10.150.110">
    <property type="entry name" value="DNA polymerase beta, N-terminal domain-like"/>
    <property type="match status" value="1"/>
</dbReference>
<dbReference type="InterPro" id="IPR018944">
    <property type="entry name" value="DNA_pol_lambd_fingers_domain"/>
</dbReference>
<evidence type="ECO:0000256" key="4">
    <source>
        <dbReference type="ARBA" id="ARBA00012417"/>
    </source>
</evidence>
<evidence type="ECO:0000256" key="2">
    <source>
        <dbReference type="ARBA" id="ARBA00004123"/>
    </source>
</evidence>
<proteinExistence type="inferred from homology"/>
<evidence type="ECO:0000256" key="3">
    <source>
        <dbReference type="ARBA" id="ARBA00008323"/>
    </source>
</evidence>
<dbReference type="GO" id="GO:0003887">
    <property type="term" value="F:DNA-directed DNA polymerase activity"/>
    <property type="evidence" value="ECO:0007669"/>
    <property type="project" value="UniProtKB-KW"/>
</dbReference>
<feature type="region of interest" description="Disordered" evidence="18">
    <location>
        <begin position="16"/>
        <end position="36"/>
    </location>
</feature>
<dbReference type="CDD" id="cd00141">
    <property type="entry name" value="NT_POLXc"/>
    <property type="match status" value="1"/>
</dbReference>
<evidence type="ECO:0000256" key="18">
    <source>
        <dbReference type="SAM" id="MobiDB-lite"/>
    </source>
</evidence>
<dbReference type="SUPFAM" id="SSF81585">
    <property type="entry name" value="PsbU/PolX domain-like"/>
    <property type="match status" value="1"/>
</dbReference>
<dbReference type="AlphaFoldDB" id="A0AAE0MKY9"/>
<evidence type="ECO:0000256" key="13">
    <source>
        <dbReference type="ARBA" id="ARBA00023204"/>
    </source>
</evidence>
<dbReference type="Gene3D" id="3.30.460.10">
    <property type="entry name" value="Beta Polymerase, domain 2"/>
    <property type="match status" value="1"/>
</dbReference>
<comment type="caution">
    <text evidence="20">The sequence shown here is derived from an EMBL/GenBank/DDBJ whole genome shotgun (WGS) entry which is preliminary data.</text>
</comment>
<evidence type="ECO:0000256" key="16">
    <source>
        <dbReference type="ARBA" id="ARBA00049244"/>
    </source>
</evidence>
<dbReference type="InterPro" id="IPR010996">
    <property type="entry name" value="HHH_MUS81"/>
</dbReference>
<dbReference type="EC" id="2.7.7.7" evidence="4"/>
<feature type="active site" description="Nucleophile; Schiff-base intermediate with DNA; for 5'-dRP lyase activity" evidence="17">
    <location>
        <position position="527"/>
    </location>
</feature>
<dbReference type="GO" id="GO:0003677">
    <property type="term" value="F:DNA binding"/>
    <property type="evidence" value="ECO:0007669"/>
    <property type="project" value="InterPro"/>
</dbReference>
<evidence type="ECO:0000256" key="14">
    <source>
        <dbReference type="ARBA" id="ARBA00023239"/>
    </source>
</evidence>
<comment type="catalytic activity">
    <reaction evidence="16">
        <text>DNA(n) + a 2'-deoxyribonucleoside 5'-triphosphate = DNA(n+1) + diphosphate</text>
        <dbReference type="Rhea" id="RHEA:22508"/>
        <dbReference type="Rhea" id="RHEA-COMP:17339"/>
        <dbReference type="Rhea" id="RHEA-COMP:17340"/>
        <dbReference type="ChEBI" id="CHEBI:33019"/>
        <dbReference type="ChEBI" id="CHEBI:61560"/>
        <dbReference type="ChEBI" id="CHEBI:173112"/>
        <dbReference type="EC" id="2.7.7.7"/>
    </reaction>
</comment>
<dbReference type="PANTHER" id="PTHR11276:SF28">
    <property type="entry name" value="DNA POLYMERASE LAMBDA"/>
    <property type="match status" value="1"/>
</dbReference>
<dbReference type="PROSITE" id="PS50172">
    <property type="entry name" value="BRCT"/>
    <property type="match status" value="1"/>
</dbReference>
<evidence type="ECO:0000256" key="1">
    <source>
        <dbReference type="ARBA" id="ARBA00001936"/>
    </source>
</evidence>
<sequence>MDSQSLQQKAAFFKQLDALNSSDNDDDDLVDSKEQEHREKCQAFFAAITKKKRKRLESAVPVSGHDSTTESILASPPRRPLSAPAAHATTPISQAGVIKATPAGIAALRRPRFPVSVTGDSFVAETPAPSATRPPHASLLRRSTMPVEQSPSMGSDPRKRKRQSSAKEVAEAEQIFRGLSVFYIPNDDIAPARKLRIAKAQEYGAEWVRTISIASHVFVDKRLQFKDIQSLLPASAASLTIVNEDYPIDCIKFRTLLNPDQNRYRVTGYPSSAPSLPGTITMSQTSNTSLLLKEQPVMSRDRDRALRDATPPRNEESSHSSVANETGKALEPLDGDTNNAESLTNQPPQTGPGPSTTPKGVNVPTSGFPSNTSPTPGVNDELSGYIKLLNQYKDLPLDAEDDDALSSIDAEEATSEDEIDESSEDERARKTRTAKTSRTGQKTLTFEDRFSCNQGGTKGSAAEAQNPNARTIEVLQSMCDYYTRIDDTWRILAYRKAISTLRRQSSKITTQEEAFRLPHIGPRLAQKIEEIVNTNKLKRLEYANDEPLDQVLETFLKIYGVGISRANKWISQGFRTLEDLNTKATLSANQLIGIDHFDDLNTRIPRAEVAALADFVKKEAHKLDPRVEILIGGSYRRGADSSGDIDLIITKKGTTSSAELVPFLETLLSILTARKFLVATLASLHSQRQGNNGPGSKWHGCCVLPSSSSSSPKNPNPNKWRRIDLLLVPESEYGAALIYFTGNDIFNRSLRLLASKKGMRLNQRGLYKEVMRGPGRAKVTEGQLVEGRDERRIFEILGVKWRDPAERWC</sequence>
<feature type="region of interest" description="Disordered" evidence="18">
    <location>
        <begin position="123"/>
        <end position="168"/>
    </location>
</feature>
<feature type="compositionally biased region" description="Acidic residues" evidence="18">
    <location>
        <begin position="409"/>
        <end position="424"/>
    </location>
</feature>
<evidence type="ECO:0000256" key="10">
    <source>
        <dbReference type="ARBA" id="ARBA00022723"/>
    </source>
</evidence>
<dbReference type="FunFam" id="3.30.210.10:FF:000001">
    <property type="entry name" value="DNA polymerase lambda"/>
    <property type="match status" value="1"/>
</dbReference>
<accession>A0AAE0MKY9</accession>
<evidence type="ECO:0000256" key="8">
    <source>
        <dbReference type="ARBA" id="ARBA00022695"/>
    </source>
</evidence>
<dbReference type="SMART" id="SM00483">
    <property type="entry name" value="POLXc"/>
    <property type="match status" value="1"/>
</dbReference>
<dbReference type="FunFam" id="1.10.150.20:FF:000010">
    <property type="entry name" value="DNA polymerase lambda"/>
    <property type="match status" value="1"/>
</dbReference>
<keyword evidence="6" id="KW-0237">DNA synthesis</keyword>
<feature type="compositionally biased region" description="Polar residues" evidence="18">
    <location>
        <begin position="363"/>
        <end position="376"/>
    </location>
</feature>
<dbReference type="SUPFAM" id="SSF81301">
    <property type="entry name" value="Nucleotidyltransferase"/>
    <property type="match status" value="1"/>
</dbReference>
<comment type="similarity">
    <text evidence="3">Belongs to the DNA polymerase type-X family.</text>
</comment>
<dbReference type="GO" id="GO:0006303">
    <property type="term" value="P:double-strand break repair via nonhomologous end joining"/>
    <property type="evidence" value="ECO:0007669"/>
    <property type="project" value="TreeGrafter"/>
</dbReference>
<comment type="cofactor">
    <cofactor evidence="1">
        <name>Mn(2+)</name>
        <dbReference type="ChEBI" id="CHEBI:29035"/>
    </cofactor>
</comment>
<dbReference type="InterPro" id="IPR002054">
    <property type="entry name" value="DNA-dir_DNA_pol_X"/>
</dbReference>
<feature type="region of interest" description="Disordered" evidence="18">
    <location>
        <begin position="52"/>
        <end position="88"/>
    </location>
</feature>
<dbReference type="Pfam" id="PF14791">
    <property type="entry name" value="DNA_pol_B_thumb"/>
    <property type="match status" value="1"/>
</dbReference>
<evidence type="ECO:0000256" key="12">
    <source>
        <dbReference type="ARBA" id="ARBA00022932"/>
    </source>
</evidence>
<keyword evidence="9" id="KW-0235">DNA replication</keyword>
<feature type="region of interest" description="Disordered" evidence="18">
    <location>
        <begin position="269"/>
        <end position="379"/>
    </location>
</feature>
<dbReference type="Proteomes" id="UP001286456">
    <property type="component" value="Unassembled WGS sequence"/>
</dbReference>
<feature type="region of interest" description="Disordered" evidence="18">
    <location>
        <begin position="409"/>
        <end position="440"/>
    </location>
</feature>
<evidence type="ECO:0000313" key="21">
    <source>
        <dbReference type="Proteomes" id="UP001286456"/>
    </source>
</evidence>
<organism evidence="20 21">
    <name type="scientific">Cercophora scortea</name>
    <dbReference type="NCBI Taxonomy" id="314031"/>
    <lineage>
        <taxon>Eukaryota</taxon>
        <taxon>Fungi</taxon>
        <taxon>Dikarya</taxon>
        <taxon>Ascomycota</taxon>
        <taxon>Pezizomycotina</taxon>
        <taxon>Sordariomycetes</taxon>
        <taxon>Sordariomycetidae</taxon>
        <taxon>Sordariales</taxon>
        <taxon>Lasiosphaeriaceae</taxon>
        <taxon>Cercophora</taxon>
    </lineage>
</organism>
<dbReference type="EMBL" id="JAUEPO010000001">
    <property type="protein sequence ID" value="KAK3335493.1"/>
    <property type="molecule type" value="Genomic_DNA"/>
</dbReference>
<dbReference type="Pfam" id="PF14792">
    <property type="entry name" value="DNA_pol_B_palm"/>
    <property type="match status" value="1"/>
</dbReference>
<reference evidence="20" key="2">
    <citation type="submission" date="2023-06" db="EMBL/GenBank/DDBJ databases">
        <authorList>
            <consortium name="Lawrence Berkeley National Laboratory"/>
            <person name="Haridas S."/>
            <person name="Hensen N."/>
            <person name="Bonometti L."/>
            <person name="Westerberg I."/>
            <person name="Brannstrom I.O."/>
            <person name="Guillou S."/>
            <person name="Cros-Aarteil S."/>
            <person name="Calhoun S."/>
            <person name="Kuo A."/>
            <person name="Mondo S."/>
            <person name="Pangilinan J."/>
            <person name="Riley R."/>
            <person name="Labutti K."/>
            <person name="Andreopoulos B."/>
            <person name="Lipzen A."/>
            <person name="Chen C."/>
            <person name="Yanf M."/>
            <person name="Daum C."/>
            <person name="Ng V."/>
            <person name="Clum A."/>
            <person name="Steindorff A."/>
            <person name="Ohm R."/>
            <person name="Martin F."/>
            <person name="Silar P."/>
            <person name="Natvig D."/>
            <person name="Lalanne C."/>
            <person name="Gautier V."/>
            <person name="Ament-Velasquez S.L."/>
            <person name="Kruys A."/>
            <person name="Hutchinson M.I."/>
            <person name="Powell A.J."/>
            <person name="Barry K."/>
            <person name="Miller A.N."/>
            <person name="Grigoriev I.V."/>
            <person name="Debuchy R."/>
            <person name="Gladieux P."/>
            <person name="Thoren M.H."/>
            <person name="Johannesson H."/>
        </authorList>
    </citation>
    <scope>NUCLEOTIDE SEQUENCE</scope>
    <source>
        <strain evidence="20">SMH4131-1</strain>
    </source>
</reference>
<dbReference type="PRINTS" id="PR00869">
    <property type="entry name" value="DNAPOLX"/>
</dbReference>
<keyword evidence="8" id="KW-0548">Nucleotidyltransferase</keyword>
<dbReference type="Gene3D" id="3.30.210.10">
    <property type="entry name" value="DNA polymerase, thumb domain"/>
    <property type="match status" value="1"/>
</dbReference>
<dbReference type="InterPro" id="IPR029398">
    <property type="entry name" value="PolB_thumb"/>
</dbReference>
<dbReference type="PRINTS" id="PR00870">
    <property type="entry name" value="DNAPOLXBETA"/>
</dbReference>
<dbReference type="GO" id="GO:0046872">
    <property type="term" value="F:metal ion binding"/>
    <property type="evidence" value="ECO:0007669"/>
    <property type="project" value="UniProtKB-KW"/>
</dbReference>
<dbReference type="Gene3D" id="3.40.50.10190">
    <property type="entry name" value="BRCT domain"/>
    <property type="match status" value="1"/>
</dbReference>
<reference evidence="20" key="1">
    <citation type="journal article" date="2023" name="Mol. Phylogenet. Evol.">
        <title>Genome-scale phylogeny and comparative genomics of the fungal order Sordariales.</title>
        <authorList>
            <person name="Hensen N."/>
            <person name="Bonometti L."/>
            <person name="Westerberg I."/>
            <person name="Brannstrom I.O."/>
            <person name="Guillou S."/>
            <person name="Cros-Aarteil S."/>
            <person name="Calhoun S."/>
            <person name="Haridas S."/>
            <person name="Kuo A."/>
            <person name="Mondo S."/>
            <person name="Pangilinan J."/>
            <person name="Riley R."/>
            <person name="LaButti K."/>
            <person name="Andreopoulos B."/>
            <person name="Lipzen A."/>
            <person name="Chen C."/>
            <person name="Yan M."/>
            <person name="Daum C."/>
            <person name="Ng V."/>
            <person name="Clum A."/>
            <person name="Steindorff A."/>
            <person name="Ohm R.A."/>
            <person name="Martin F."/>
            <person name="Silar P."/>
            <person name="Natvig D.O."/>
            <person name="Lalanne C."/>
            <person name="Gautier V."/>
            <person name="Ament-Velasquez S.L."/>
            <person name="Kruys A."/>
            <person name="Hutchinson M.I."/>
            <person name="Powell A.J."/>
            <person name="Barry K."/>
            <person name="Miller A.N."/>
            <person name="Grigoriev I.V."/>
            <person name="Debuchy R."/>
            <person name="Gladieux P."/>
            <person name="Hiltunen Thoren M."/>
            <person name="Johannesson H."/>
        </authorList>
    </citation>
    <scope>NUCLEOTIDE SEQUENCE</scope>
    <source>
        <strain evidence="20">SMH4131-1</strain>
    </source>
</reference>
<keyword evidence="11" id="KW-0227">DNA damage</keyword>
<dbReference type="InterPro" id="IPR001357">
    <property type="entry name" value="BRCT_dom"/>
</dbReference>
<keyword evidence="10" id="KW-0479">Metal-binding</keyword>
<evidence type="ECO:0000256" key="17">
    <source>
        <dbReference type="PIRSR" id="PIRSR622312-50"/>
    </source>
</evidence>
<dbReference type="GO" id="GO:0005634">
    <property type="term" value="C:nucleus"/>
    <property type="evidence" value="ECO:0007669"/>
    <property type="project" value="UniProtKB-SubCell"/>
</dbReference>
<feature type="domain" description="BRCT" evidence="19">
    <location>
        <begin position="171"/>
        <end position="264"/>
    </location>
</feature>
<protein>
    <recommendedName>
        <fullName evidence="5">DNA polymerase lambda</fullName>
        <ecNumber evidence="4">2.7.7.7</ecNumber>
    </recommendedName>
</protein>
<comment type="subcellular location">
    <subcellularLocation>
        <location evidence="2">Nucleus</location>
    </subcellularLocation>
</comment>
<dbReference type="Pfam" id="PF14716">
    <property type="entry name" value="HHH_8"/>
    <property type="match status" value="1"/>
</dbReference>
<feature type="compositionally biased region" description="Low complexity" evidence="18">
    <location>
        <begin position="73"/>
        <end position="86"/>
    </location>
</feature>
<dbReference type="SUPFAM" id="SSF47802">
    <property type="entry name" value="DNA polymerase beta, N-terminal domain-like"/>
    <property type="match status" value="1"/>
</dbReference>
<dbReference type="InterPro" id="IPR037160">
    <property type="entry name" value="DNA_Pol_thumb_sf"/>
</dbReference>
<keyword evidence="13" id="KW-0234">DNA repair</keyword>
<keyword evidence="14" id="KW-0456">Lyase</keyword>
<evidence type="ECO:0000256" key="5">
    <source>
        <dbReference type="ARBA" id="ARBA00016513"/>
    </source>
</evidence>
<evidence type="ECO:0000256" key="9">
    <source>
        <dbReference type="ARBA" id="ARBA00022705"/>
    </source>
</evidence>
<dbReference type="InterPro" id="IPR036420">
    <property type="entry name" value="BRCT_dom_sf"/>
</dbReference>
<dbReference type="Gene3D" id="1.10.150.20">
    <property type="entry name" value="5' to 3' exonuclease, C-terminal subdomain"/>
    <property type="match status" value="1"/>
</dbReference>
<keyword evidence="21" id="KW-1185">Reference proteome</keyword>
<dbReference type="GO" id="GO:0016829">
    <property type="term" value="F:lyase activity"/>
    <property type="evidence" value="ECO:0007669"/>
    <property type="project" value="UniProtKB-KW"/>
</dbReference>
<keyword evidence="7" id="KW-0808">Transferase</keyword>
<dbReference type="Pfam" id="PF10391">
    <property type="entry name" value="DNA_pol_lambd_f"/>
    <property type="match status" value="1"/>
</dbReference>
<keyword evidence="15" id="KW-0539">Nucleus</keyword>
<keyword evidence="12" id="KW-0239">DNA-directed DNA polymerase</keyword>
<gene>
    <name evidence="20" type="ORF">B0T19DRAFT_406611</name>
</gene>
<dbReference type="InterPro" id="IPR022312">
    <property type="entry name" value="DNA_pol_X"/>
</dbReference>
<dbReference type="FunFam" id="1.10.150.110:FF:000005">
    <property type="entry name" value="DNA polymerase POL4"/>
    <property type="match status" value="1"/>
</dbReference>
<evidence type="ECO:0000313" key="20">
    <source>
        <dbReference type="EMBL" id="KAK3335493.1"/>
    </source>
</evidence>
<dbReference type="InterPro" id="IPR002008">
    <property type="entry name" value="DNA_pol_X_beta-like"/>
</dbReference>
<evidence type="ECO:0000256" key="15">
    <source>
        <dbReference type="ARBA" id="ARBA00023242"/>
    </source>
</evidence>
<dbReference type="InterPro" id="IPR043519">
    <property type="entry name" value="NT_sf"/>
</dbReference>
<evidence type="ECO:0000256" key="7">
    <source>
        <dbReference type="ARBA" id="ARBA00022679"/>
    </source>
</evidence>
<dbReference type="InterPro" id="IPR027421">
    <property type="entry name" value="DNA_pol_lamdba_lyase_dom_sf"/>
</dbReference>
<dbReference type="InterPro" id="IPR028207">
    <property type="entry name" value="DNA_pol_B_palm_palm"/>
</dbReference>
<dbReference type="PANTHER" id="PTHR11276">
    <property type="entry name" value="DNA POLYMERASE TYPE-X FAMILY MEMBER"/>
    <property type="match status" value="1"/>
</dbReference>